<name>A0A6H5J2N7_9HYME</name>
<evidence type="ECO:0000313" key="2">
    <source>
        <dbReference type="Proteomes" id="UP000479190"/>
    </source>
</evidence>
<proteinExistence type="predicted"/>
<organism evidence="1 2">
    <name type="scientific">Trichogramma brassicae</name>
    <dbReference type="NCBI Taxonomy" id="86971"/>
    <lineage>
        <taxon>Eukaryota</taxon>
        <taxon>Metazoa</taxon>
        <taxon>Ecdysozoa</taxon>
        <taxon>Arthropoda</taxon>
        <taxon>Hexapoda</taxon>
        <taxon>Insecta</taxon>
        <taxon>Pterygota</taxon>
        <taxon>Neoptera</taxon>
        <taxon>Endopterygota</taxon>
        <taxon>Hymenoptera</taxon>
        <taxon>Apocrita</taxon>
        <taxon>Proctotrupomorpha</taxon>
        <taxon>Chalcidoidea</taxon>
        <taxon>Trichogrammatidae</taxon>
        <taxon>Trichogramma</taxon>
    </lineage>
</organism>
<reference evidence="1 2" key="1">
    <citation type="submission" date="2020-02" db="EMBL/GenBank/DDBJ databases">
        <authorList>
            <person name="Ferguson B K."/>
        </authorList>
    </citation>
    <scope>NUCLEOTIDE SEQUENCE [LARGE SCALE GENOMIC DNA]</scope>
</reference>
<feature type="non-terminal residue" evidence="1">
    <location>
        <position position="366"/>
    </location>
</feature>
<evidence type="ECO:0000313" key="1">
    <source>
        <dbReference type="EMBL" id="CAB0043896.1"/>
    </source>
</evidence>
<gene>
    <name evidence="1" type="ORF">TBRA_LOCUS15484</name>
</gene>
<dbReference type="EMBL" id="CADCXV010001361">
    <property type="protein sequence ID" value="CAB0043896.1"/>
    <property type="molecule type" value="Genomic_DNA"/>
</dbReference>
<sequence>MEKIKIPKFSFSLQEPKRRAAIASSTTSSRATSAVGPTSWMPLLTTYIYGLYAKARVLYTECCATPFAGSHRRISEMDERERELRAIPANVRGLDMPNAADNCIVELILRRWPPSGQHRRDVFFTAEHSIPYSNRRNDTGNTRPPLPLLESLEYLTKFNEISRLTRIMLLPLPRERRKSMYTYIYIKAWVYMYDINARKPEPTLLCTREEQKSRLSGAFADAAAAAVAATNRITNVETRLAGRATNVRLRAYIPTQHTRKIFFGDLKVIQKPEKNSAHQIWARAIEDLKNYRQARKIERRKKSRGSEQRGEKIDDFLSGHASKGLYKGFEMPNKSKFLLKFLNTSAFAIMTSIFENSNVIECERSV</sequence>
<dbReference type="AlphaFoldDB" id="A0A6H5J2N7"/>
<dbReference type="Proteomes" id="UP000479190">
    <property type="component" value="Unassembled WGS sequence"/>
</dbReference>
<keyword evidence="2" id="KW-1185">Reference proteome</keyword>
<protein>
    <submittedName>
        <fullName evidence="1">Uncharacterized protein</fullName>
    </submittedName>
</protein>
<accession>A0A6H5J2N7</accession>